<dbReference type="SUPFAM" id="SSF51735">
    <property type="entry name" value="NAD(P)-binding Rossmann-fold domains"/>
    <property type="match status" value="1"/>
</dbReference>
<dbReference type="InterPro" id="IPR037161">
    <property type="entry name" value="Semialdehyde_DH-like_C"/>
</dbReference>
<accession>A0A328U9I9</accession>
<dbReference type="Pfam" id="PF03807">
    <property type="entry name" value="F420_oxidored"/>
    <property type="match status" value="1"/>
</dbReference>
<dbReference type="GO" id="GO:0070403">
    <property type="term" value="F:NAD+ binding"/>
    <property type="evidence" value="ECO:0007669"/>
    <property type="project" value="TreeGrafter"/>
</dbReference>
<name>A0A328U9I9_9BACL</name>
<evidence type="ECO:0000313" key="5">
    <source>
        <dbReference type="Proteomes" id="UP000249260"/>
    </source>
</evidence>
<dbReference type="PANTHER" id="PTHR21363:SF0">
    <property type="entry name" value="PREPHENATE DEHYDROGENASE [NADP(+)]"/>
    <property type="match status" value="1"/>
</dbReference>
<dbReference type="InterPro" id="IPR028939">
    <property type="entry name" value="P5C_Rdtase_cat_N"/>
</dbReference>
<dbReference type="Proteomes" id="UP000249260">
    <property type="component" value="Unassembled WGS sequence"/>
</dbReference>
<evidence type="ECO:0000259" key="3">
    <source>
        <dbReference type="Pfam" id="PF16896"/>
    </source>
</evidence>
<dbReference type="Gene3D" id="3.40.50.720">
    <property type="entry name" value="NAD(P)-binding Rossmann-like Domain"/>
    <property type="match status" value="1"/>
</dbReference>
<dbReference type="InterPro" id="IPR036291">
    <property type="entry name" value="NAD(P)-bd_dom_sf"/>
</dbReference>
<protein>
    <submittedName>
        <fullName evidence="4">Oxidoreductase</fullName>
    </submittedName>
</protein>
<feature type="domain" description="Pyrroline-5-carboxylate reductase catalytic N-terminal" evidence="2">
    <location>
        <begin position="9"/>
        <end position="94"/>
    </location>
</feature>
<dbReference type="OrthoDB" id="1677316at2"/>
<dbReference type="PANTHER" id="PTHR21363">
    <property type="entry name" value="PREPHENATE DEHYDROGENASE"/>
    <property type="match status" value="1"/>
</dbReference>
<dbReference type="AlphaFoldDB" id="A0A328U9I9"/>
<organism evidence="4 5">
    <name type="scientific">Paenibacillus montanisoli</name>
    <dbReference type="NCBI Taxonomy" id="2081970"/>
    <lineage>
        <taxon>Bacteria</taxon>
        <taxon>Bacillati</taxon>
        <taxon>Bacillota</taxon>
        <taxon>Bacilli</taxon>
        <taxon>Bacillales</taxon>
        <taxon>Paenibacillaceae</taxon>
        <taxon>Paenibacillus</taxon>
    </lineage>
</organism>
<gene>
    <name evidence="4" type="ORF">DL346_03660</name>
</gene>
<proteinExistence type="predicted"/>
<keyword evidence="5" id="KW-1185">Reference proteome</keyword>
<evidence type="ECO:0000256" key="1">
    <source>
        <dbReference type="ARBA" id="ARBA00023002"/>
    </source>
</evidence>
<dbReference type="Gene3D" id="1.10.3640.10">
    <property type="entry name" value="Semialdehyde dehydrogenase-like, C-terminal"/>
    <property type="match status" value="1"/>
</dbReference>
<evidence type="ECO:0000259" key="2">
    <source>
        <dbReference type="Pfam" id="PF03807"/>
    </source>
</evidence>
<dbReference type="InterPro" id="IPR031663">
    <property type="entry name" value="PGDH_C"/>
</dbReference>
<keyword evidence="1" id="KW-0560">Oxidoreductase</keyword>
<reference evidence="4 5" key="1">
    <citation type="submission" date="2018-06" db="EMBL/GenBank/DDBJ databases">
        <title>Paenibacillus montanisoli sp. nov., isolated from mountain area soil.</title>
        <authorList>
            <person name="Wu M."/>
        </authorList>
    </citation>
    <scope>NUCLEOTIDE SEQUENCE [LARGE SCALE GENOMIC DNA]</scope>
    <source>
        <strain evidence="4 5">RA17</strain>
    </source>
</reference>
<sequence>MAIQPNEVTIAIIGAGGKMGCRITDNLIKTDYRLLLCEHAENGKARIAQRGLSISPNEEALAAADFVILAVPDAVIGPLSEKIVPQLQPGATVILLDPAAAYAGQVKLREDCTFVVTHPCHPALFEEQETPEARKDMFGGIAAKQDIVIALQQGDEERFALAEQICIRMFAPVVQCHRITVEQMALLEPAAAEVVAAAAACIMKEAMEEVIRMGVPEAAARSFMLGHIQIPLAIAFNNVNPFSDAAKIAIGYGYDKIFKPDWKQVFTKESLDEVLRLMLHLDEKPALN</sequence>
<feature type="domain" description="Phosphogluconate dehydrogenase (decarboxylating) C-terminal" evidence="3">
    <location>
        <begin position="127"/>
        <end position="278"/>
    </location>
</feature>
<dbReference type="GO" id="GO:0008977">
    <property type="term" value="F:prephenate dehydrogenase (NAD+) activity"/>
    <property type="evidence" value="ECO:0007669"/>
    <property type="project" value="TreeGrafter"/>
</dbReference>
<dbReference type="GO" id="GO:0006571">
    <property type="term" value="P:tyrosine biosynthetic process"/>
    <property type="evidence" value="ECO:0007669"/>
    <property type="project" value="TreeGrafter"/>
</dbReference>
<dbReference type="EMBL" id="QLUW01000001">
    <property type="protein sequence ID" value="RAP77585.1"/>
    <property type="molecule type" value="Genomic_DNA"/>
</dbReference>
<dbReference type="InterPro" id="IPR050812">
    <property type="entry name" value="Preph/Arog_dehydrog"/>
</dbReference>
<comment type="caution">
    <text evidence="4">The sequence shown here is derived from an EMBL/GenBank/DDBJ whole genome shotgun (WGS) entry which is preliminary data.</text>
</comment>
<evidence type="ECO:0000313" key="4">
    <source>
        <dbReference type="EMBL" id="RAP77585.1"/>
    </source>
</evidence>
<dbReference type="RefSeq" id="WP_112880709.1">
    <property type="nucleotide sequence ID" value="NZ_QLUW01000001.1"/>
</dbReference>
<dbReference type="Pfam" id="PF16896">
    <property type="entry name" value="PGDH_C"/>
    <property type="match status" value="1"/>
</dbReference>